<evidence type="ECO:0000313" key="2">
    <source>
        <dbReference type="EMBL" id="KOH43571.1"/>
    </source>
</evidence>
<dbReference type="Proteomes" id="UP000036958">
    <property type="component" value="Unassembled WGS sequence"/>
</dbReference>
<reference evidence="3" key="1">
    <citation type="submission" date="2015-07" db="EMBL/GenBank/DDBJ databases">
        <title>Genome sequencing of Sunxiuqinia dokdonensis strain SK.</title>
        <authorList>
            <person name="Ahn S."/>
            <person name="Kim B.-C."/>
        </authorList>
    </citation>
    <scope>NUCLEOTIDE SEQUENCE [LARGE SCALE GENOMIC DNA]</scope>
    <source>
        <strain evidence="3">SK</strain>
    </source>
</reference>
<keyword evidence="3" id="KW-1185">Reference proteome</keyword>
<dbReference type="RefSeq" id="WP_053186386.1">
    <property type="nucleotide sequence ID" value="NZ_LGIA01000182.1"/>
</dbReference>
<dbReference type="SUPFAM" id="SSF48317">
    <property type="entry name" value="Acid phosphatase/Vanadium-dependent haloperoxidase"/>
    <property type="match status" value="1"/>
</dbReference>
<organism evidence="2 3">
    <name type="scientific">Sunxiuqinia dokdonensis</name>
    <dbReference type="NCBI Taxonomy" id="1409788"/>
    <lineage>
        <taxon>Bacteria</taxon>
        <taxon>Pseudomonadati</taxon>
        <taxon>Bacteroidota</taxon>
        <taxon>Bacteroidia</taxon>
        <taxon>Marinilabiliales</taxon>
        <taxon>Prolixibacteraceae</taxon>
        <taxon>Sunxiuqinia</taxon>
    </lineage>
</organism>
<sequence>MKKSKILLFLFLTPLVLTAQIDTLRLNQAFIRKGWGDTKTLFTAPAHWDGRDWATFGVVSASVAALFLVDDPVNEAFQNWNEHAGRSGERLSANFLEPWGAEYSLAVMGGLMGYGLLAKDGKSQSTALLAGESFVLAALFLQIPKRLIGRARPNATDDPFQFNGPFQGSALPSGHTTAVFAVASVIANQYSNKPAIPILSYTIASAAGLSRIYDNRHWLSDVVGGAALGIAVGNLVSGKHNETKRIAVVPFSSGRIQGLRLAYTL</sequence>
<dbReference type="Gene3D" id="1.20.144.10">
    <property type="entry name" value="Phosphatidic acid phosphatase type 2/haloperoxidase"/>
    <property type="match status" value="1"/>
</dbReference>
<dbReference type="PANTHER" id="PTHR14969:SF13">
    <property type="entry name" value="AT30094P"/>
    <property type="match status" value="1"/>
</dbReference>
<evidence type="ECO:0000259" key="1">
    <source>
        <dbReference type="SMART" id="SM00014"/>
    </source>
</evidence>
<dbReference type="InterPro" id="IPR000326">
    <property type="entry name" value="PAP2/HPO"/>
</dbReference>
<protein>
    <recommendedName>
        <fullName evidence="1">Phosphatidic acid phosphatase type 2/haloperoxidase domain-containing protein</fullName>
    </recommendedName>
</protein>
<dbReference type="SMART" id="SM00014">
    <property type="entry name" value="acidPPc"/>
    <property type="match status" value="1"/>
</dbReference>
<dbReference type="STRING" id="1409788.NC99_36550"/>
<accession>A0A0L8V557</accession>
<dbReference type="AlphaFoldDB" id="A0A0L8V557"/>
<dbReference type="Pfam" id="PF01569">
    <property type="entry name" value="PAP2"/>
    <property type="match status" value="1"/>
</dbReference>
<feature type="domain" description="Phosphatidic acid phosphatase type 2/haloperoxidase" evidence="1">
    <location>
        <begin position="127"/>
        <end position="237"/>
    </location>
</feature>
<dbReference type="PANTHER" id="PTHR14969">
    <property type="entry name" value="SPHINGOSINE-1-PHOSPHATE PHOSPHOHYDROLASE"/>
    <property type="match status" value="1"/>
</dbReference>
<name>A0A0L8V557_9BACT</name>
<dbReference type="OrthoDB" id="9773582at2"/>
<comment type="caution">
    <text evidence="2">The sequence shown here is derived from an EMBL/GenBank/DDBJ whole genome shotgun (WGS) entry which is preliminary data.</text>
</comment>
<dbReference type="EMBL" id="LGIA01000182">
    <property type="protein sequence ID" value="KOH43571.1"/>
    <property type="molecule type" value="Genomic_DNA"/>
</dbReference>
<dbReference type="InterPro" id="IPR036938">
    <property type="entry name" value="PAP2/HPO_sf"/>
</dbReference>
<evidence type="ECO:0000313" key="3">
    <source>
        <dbReference type="Proteomes" id="UP000036958"/>
    </source>
</evidence>
<gene>
    <name evidence="2" type="ORF">NC99_36550</name>
</gene>
<proteinExistence type="predicted"/>